<dbReference type="RefSeq" id="WP_156990295.1">
    <property type="nucleotide sequence ID" value="NZ_VWXL01000052.1"/>
</dbReference>
<comment type="caution">
    <text evidence="2">The sequence shown here is derived from an EMBL/GenBank/DDBJ whole genome shotgun (WGS) entry which is preliminary data.</text>
</comment>
<dbReference type="AlphaFoldDB" id="A0A6N8HZ45"/>
<dbReference type="InterPro" id="IPR013216">
    <property type="entry name" value="Methyltransf_11"/>
</dbReference>
<sequence length="232" mass="27142">MIESDIAPWELLQKKMTWEQLNFIKNKKVLDFGSGNGLTASHFAADNEVIAIEPDEKMLQNRFTENKYTQVIGGLNELKNYRDESFDVILCHNVLEYVKKREEIINEFSRILKNNGFVSILKHNRAGRVMQMVVLLNNFEHASELLAGKNGTAQHFGTIDYYDDADILKWFGCSFEIVKVLGMRTFWCLQQNQDIQKEQSWQEKMLDIERKVSTLEDYKSVAFFHHVILRKI</sequence>
<evidence type="ECO:0000259" key="1">
    <source>
        <dbReference type="Pfam" id="PF08241"/>
    </source>
</evidence>
<keyword evidence="2" id="KW-0489">Methyltransferase</keyword>
<dbReference type="GO" id="GO:0032259">
    <property type="term" value="P:methylation"/>
    <property type="evidence" value="ECO:0007669"/>
    <property type="project" value="UniProtKB-KW"/>
</dbReference>
<gene>
    <name evidence="2" type="primary">ubiG</name>
    <name evidence="2" type="ORF">CAFE_15730</name>
</gene>
<dbReference type="EC" id="2.1.1.222" evidence="2"/>
<feature type="domain" description="Methyltransferase type 11" evidence="1">
    <location>
        <begin position="30"/>
        <end position="119"/>
    </location>
</feature>
<organism evidence="2 3">
    <name type="scientific">Caproicibacter fermentans</name>
    <dbReference type="NCBI Taxonomy" id="2576756"/>
    <lineage>
        <taxon>Bacteria</taxon>
        <taxon>Bacillati</taxon>
        <taxon>Bacillota</taxon>
        <taxon>Clostridia</taxon>
        <taxon>Eubacteriales</taxon>
        <taxon>Acutalibacteraceae</taxon>
        <taxon>Caproicibacter</taxon>
    </lineage>
</organism>
<name>A0A6N8HZ45_9FIRM</name>
<dbReference type="Pfam" id="PF08241">
    <property type="entry name" value="Methyltransf_11"/>
    <property type="match status" value="1"/>
</dbReference>
<proteinExistence type="predicted"/>
<dbReference type="Gene3D" id="3.40.50.150">
    <property type="entry name" value="Vaccinia Virus protein VP39"/>
    <property type="match status" value="1"/>
</dbReference>
<accession>A0A6N8HZ45</accession>
<reference evidence="2 3" key="1">
    <citation type="submission" date="2019-09" db="EMBL/GenBank/DDBJ databases">
        <title>Genome sequence of Clostridium sp. EA1.</title>
        <authorList>
            <person name="Poehlein A."/>
            <person name="Bengelsdorf F.R."/>
            <person name="Daniel R."/>
        </authorList>
    </citation>
    <scope>NUCLEOTIDE SEQUENCE [LARGE SCALE GENOMIC DNA]</scope>
    <source>
        <strain evidence="2 3">EA1</strain>
    </source>
</reference>
<protein>
    <submittedName>
        <fullName evidence="2">Ubiquinone biosynthesis O-methyltransferase</fullName>
        <ecNumber evidence="2">2.1.1.222</ecNumber>
    </submittedName>
</protein>
<dbReference type="GO" id="GO:0102208">
    <property type="term" value="F:2-polyprenyl-6-hydroxyphenol methylase activity"/>
    <property type="evidence" value="ECO:0007669"/>
    <property type="project" value="UniProtKB-EC"/>
</dbReference>
<dbReference type="InterPro" id="IPR029063">
    <property type="entry name" value="SAM-dependent_MTases_sf"/>
</dbReference>
<dbReference type="PANTHER" id="PTHR43861">
    <property type="entry name" value="TRANS-ACONITATE 2-METHYLTRANSFERASE-RELATED"/>
    <property type="match status" value="1"/>
</dbReference>
<dbReference type="SUPFAM" id="SSF53335">
    <property type="entry name" value="S-adenosyl-L-methionine-dependent methyltransferases"/>
    <property type="match status" value="1"/>
</dbReference>
<keyword evidence="2" id="KW-0830">Ubiquinone</keyword>
<dbReference type="PANTHER" id="PTHR43861:SF6">
    <property type="entry name" value="METHYLTRANSFERASE TYPE 11"/>
    <property type="match status" value="1"/>
</dbReference>
<dbReference type="EMBL" id="VWXL01000052">
    <property type="protein sequence ID" value="MVB10875.1"/>
    <property type="molecule type" value="Genomic_DNA"/>
</dbReference>
<dbReference type="GO" id="GO:0008757">
    <property type="term" value="F:S-adenosylmethionine-dependent methyltransferase activity"/>
    <property type="evidence" value="ECO:0007669"/>
    <property type="project" value="InterPro"/>
</dbReference>
<dbReference type="Proteomes" id="UP000469440">
    <property type="component" value="Unassembled WGS sequence"/>
</dbReference>
<dbReference type="OrthoDB" id="4697647at2"/>
<evidence type="ECO:0000313" key="2">
    <source>
        <dbReference type="EMBL" id="MVB10875.1"/>
    </source>
</evidence>
<keyword evidence="3" id="KW-1185">Reference proteome</keyword>
<dbReference type="CDD" id="cd02440">
    <property type="entry name" value="AdoMet_MTases"/>
    <property type="match status" value="1"/>
</dbReference>
<evidence type="ECO:0000313" key="3">
    <source>
        <dbReference type="Proteomes" id="UP000469440"/>
    </source>
</evidence>
<keyword evidence="2" id="KW-0808">Transferase</keyword>